<evidence type="ECO:0000313" key="2">
    <source>
        <dbReference type="EMBL" id="OMJ87557.1"/>
    </source>
</evidence>
<organism evidence="2 3">
    <name type="scientific">Stentor coeruleus</name>
    <dbReference type="NCBI Taxonomy" id="5963"/>
    <lineage>
        <taxon>Eukaryota</taxon>
        <taxon>Sar</taxon>
        <taxon>Alveolata</taxon>
        <taxon>Ciliophora</taxon>
        <taxon>Postciliodesmatophora</taxon>
        <taxon>Heterotrichea</taxon>
        <taxon>Heterotrichida</taxon>
        <taxon>Stentoridae</taxon>
        <taxon>Stentor</taxon>
    </lineage>
</organism>
<dbReference type="Proteomes" id="UP000187209">
    <property type="component" value="Unassembled WGS sequence"/>
</dbReference>
<protein>
    <submittedName>
        <fullName evidence="2">Uncharacterized protein</fullName>
    </submittedName>
</protein>
<dbReference type="OrthoDB" id="327586at2759"/>
<dbReference type="EMBL" id="MPUH01000174">
    <property type="protein sequence ID" value="OMJ87557.1"/>
    <property type="molecule type" value="Genomic_DNA"/>
</dbReference>
<keyword evidence="3" id="KW-1185">Reference proteome</keyword>
<gene>
    <name evidence="2" type="ORF">SteCoe_10736</name>
</gene>
<comment type="caution">
    <text evidence="2">The sequence shown here is derived from an EMBL/GenBank/DDBJ whole genome shotgun (WGS) entry which is preliminary data.</text>
</comment>
<accession>A0A1R2CEU9</accession>
<feature type="compositionally biased region" description="Polar residues" evidence="1">
    <location>
        <begin position="363"/>
        <end position="373"/>
    </location>
</feature>
<sequence>MNNRKLAIQELCEGFTVKYRADAASKKLIHSEVQKYLQNKDKITVEDLDKLEEDIKRLCGCTKSSSTRGKVSISSIDKYPIISETLTSSLDPEQSPLVSNYPQAATSLSPNKASGKKIVGKYPDHTIFPAEGIFSHKHSWTDSRDYLPGKSKLSDYDDWGKIVKADHLKFLNEEKLNKIKYRNQQAYYRRVLLDQIDLKKKLKNDEVVQGISRFDSFQNSPKKNSEEKKHLDEIVRKKKEDTEKKHQNKLEEQKAMRLRWAELEEIEIKRMIEKRKVQCELAKEQLIQAKARTHSKYIINELEKQHSNSLIEDSIKKIDDAEKLKIEVVHKRIQYVHDEDRLKKLLPRNTPHRRATSEMPEAQSPSFENPSSPRIKNEAYLQALKKQIEDKRLRDSEYKKQQKEQGLLWKEQDQKAKHDDFVKKLKKLHIQKTLRDEYFDNIQAKQKKKYEDYQLSPSEVGINKKIYENSLAILDNGLTLSN</sequence>
<evidence type="ECO:0000256" key="1">
    <source>
        <dbReference type="SAM" id="MobiDB-lite"/>
    </source>
</evidence>
<evidence type="ECO:0000313" key="3">
    <source>
        <dbReference type="Proteomes" id="UP000187209"/>
    </source>
</evidence>
<feature type="region of interest" description="Disordered" evidence="1">
    <location>
        <begin position="347"/>
        <end position="373"/>
    </location>
</feature>
<name>A0A1R2CEU9_9CILI</name>
<dbReference type="AlphaFoldDB" id="A0A1R2CEU9"/>
<proteinExistence type="predicted"/>
<reference evidence="2 3" key="1">
    <citation type="submission" date="2016-11" db="EMBL/GenBank/DDBJ databases">
        <title>The macronuclear genome of Stentor coeruleus: a giant cell with tiny introns.</title>
        <authorList>
            <person name="Slabodnick M."/>
            <person name="Ruby J.G."/>
            <person name="Reiff S.B."/>
            <person name="Swart E.C."/>
            <person name="Gosai S."/>
            <person name="Prabakaran S."/>
            <person name="Witkowska E."/>
            <person name="Larue G.E."/>
            <person name="Fisher S."/>
            <person name="Freeman R.M."/>
            <person name="Gunawardena J."/>
            <person name="Chu W."/>
            <person name="Stover N.A."/>
            <person name="Gregory B.D."/>
            <person name="Nowacki M."/>
            <person name="Derisi J."/>
            <person name="Roy S.W."/>
            <person name="Marshall W.F."/>
            <person name="Sood P."/>
        </authorList>
    </citation>
    <scope>NUCLEOTIDE SEQUENCE [LARGE SCALE GENOMIC DNA]</scope>
    <source>
        <strain evidence="2">WM001</strain>
    </source>
</reference>